<reference evidence="4 5" key="1">
    <citation type="journal article" date="2023" name="Microbiol. Spectr.">
        <title>Synergy between Genome Mining, Metabolomics, and Bioinformatics Uncovers Antibacterial Chlorinated Carbazole Alkaloids and Their Biosynthetic Gene Cluster from Streptomyces tubbatahanensis sp. nov., a Novel Actinomycete Isolated from Sulu Sea, Philippines.</title>
        <authorList>
            <person name="Tenebro C.P."/>
            <person name="Trono D.J.V.L."/>
            <person name="Balida L.A.P."/>
            <person name="Bayog L.K.A."/>
            <person name="Bruna J.R."/>
            <person name="Sabido E.M."/>
            <person name="Caspe D.P.C."/>
            <person name="de Los Santos E.L.C."/>
            <person name="Saludes J.P."/>
            <person name="Dalisay D.S."/>
        </authorList>
    </citation>
    <scope>NUCLEOTIDE SEQUENCE [LARGE SCALE GENOMIC DNA]</scope>
    <source>
        <strain evidence="4 5">DSD3025</strain>
    </source>
</reference>
<keyword evidence="4" id="KW-0032">Aminotransferase</keyword>
<name>A0ABY3Y146_9ACTN</name>
<dbReference type="InterPro" id="IPR049704">
    <property type="entry name" value="Aminotrans_3_PPA_site"/>
</dbReference>
<dbReference type="InterPro" id="IPR015422">
    <property type="entry name" value="PyrdxlP-dep_Trfase_small"/>
</dbReference>
<evidence type="ECO:0000256" key="2">
    <source>
        <dbReference type="ARBA" id="ARBA00022898"/>
    </source>
</evidence>
<keyword evidence="2 3" id="KW-0663">Pyridoxal phosphate</keyword>
<evidence type="ECO:0000256" key="1">
    <source>
        <dbReference type="ARBA" id="ARBA00008954"/>
    </source>
</evidence>
<dbReference type="InterPro" id="IPR015421">
    <property type="entry name" value="PyrdxlP-dep_Trfase_major"/>
</dbReference>
<dbReference type="Gene3D" id="3.40.640.10">
    <property type="entry name" value="Type I PLP-dependent aspartate aminotransferase-like (Major domain)"/>
    <property type="match status" value="1"/>
</dbReference>
<dbReference type="GO" id="GO:0008483">
    <property type="term" value="F:transaminase activity"/>
    <property type="evidence" value="ECO:0007669"/>
    <property type="project" value="UniProtKB-KW"/>
</dbReference>
<evidence type="ECO:0000256" key="3">
    <source>
        <dbReference type="RuleBase" id="RU003560"/>
    </source>
</evidence>
<gene>
    <name evidence="4" type="ORF">MMF93_30525</name>
</gene>
<proteinExistence type="inferred from homology"/>
<dbReference type="EMBL" id="CP093846">
    <property type="protein sequence ID" value="UNT00317.1"/>
    <property type="molecule type" value="Genomic_DNA"/>
</dbReference>
<comment type="similarity">
    <text evidence="1 3">Belongs to the class-III pyridoxal-phosphate-dependent aminotransferase family.</text>
</comment>
<accession>A0ABY3Y146</accession>
<dbReference type="CDD" id="cd00610">
    <property type="entry name" value="OAT_like"/>
    <property type="match status" value="1"/>
</dbReference>
<evidence type="ECO:0000313" key="4">
    <source>
        <dbReference type="EMBL" id="UNT00317.1"/>
    </source>
</evidence>
<dbReference type="SUPFAM" id="SSF53383">
    <property type="entry name" value="PLP-dependent transferases"/>
    <property type="match status" value="1"/>
</dbReference>
<dbReference type="RefSeq" id="WP_242756394.1">
    <property type="nucleotide sequence ID" value="NZ_CP093846.1"/>
</dbReference>
<keyword evidence="4" id="KW-0808">Transferase</keyword>
<dbReference type="Gene3D" id="3.90.1150.10">
    <property type="entry name" value="Aspartate Aminotransferase, domain 1"/>
    <property type="match status" value="1"/>
</dbReference>
<dbReference type="Pfam" id="PF00202">
    <property type="entry name" value="Aminotran_3"/>
    <property type="match status" value="1"/>
</dbReference>
<dbReference type="PANTHER" id="PTHR43094:SF1">
    <property type="entry name" value="AMINOTRANSFERASE CLASS-III"/>
    <property type="match status" value="1"/>
</dbReference>
<dbReference type="InterPro" id="IPR015424">
    <property type="entry name" value="PyrdxlP-dep_Trfase"/>
</dbReference>
<sequence length="452" mass="47123">MPSAVQTDPASSWTGLDTSAFCFESPRSPDTILFESAQGVRLTDAAGREYLDGLSGIFVTCFGYGSRPIADAVTEQLHRLPFNPPLHGTSRGAVELATQLVRLAPAPLSLAKLVNGGSESVEAALRLARLYHRERGEPGRYKVLSCYHGYHGATFGSLAMTGRPDTTRFGPGLTGAVRVWTPHSLARLPGLRPEEAGPQALALIERTIEAEDPSAIAALVVEPVVHLLGMAVPPPGFLPGLRRLCDRYGILLVFDEIVTGFGRTGQAFAADTFGAVPDLLCVGKGISGGYAPLAAVLISERVAPVLATGAASYAFAPSHTYAANPVSAAAGLAALRLYRELDVPARVTRLSGHFTALLESALRGRGVLRSAGLLYGITLTAGPSAAGDGAGGRTGEGVGQAVARACLRRGLIIRGEDDWVVLAPAYVSTEADLDRIAALLGAALDEVLDGAR</sequence>
<dbReference type="PROSITE" id="PS00600">
    <property type="entry name" value="AA_TRANSFER_CLASS_3"/>
    <property type="match status" value="1"/>
</dbReference>
<evidence type="ECO:0000313" key="5">
    <source>
        <dbReference type="Proteomes" id="UP001202244"/>
    </source>
</evidence>
<dbReference type="PANTHER" id="PTHR43094">
    <property type="entry name" value="AMINOTRANSFERASE"/>
    <property type="match status" value="1"/>
</dbReference>
<protein>
    <submittedName>
        <fullName evidence="4">Aminotransferase class III-fold pyridoxal phosphate-dependent enzyme</fullName>
    </submittedName>
</protein>
<keyword evidence="5" id="KW-1185">Reference proteome</keyword>
<dbReference type="InterPro" id="IPR005814">
    <property type="entry name" value="Aminotrans_3"/>
</dbReference>
<organism evidence="4 5">
    <name type="scientific">Streptomyces tubbatahanensis</name>
    <dbReference type="NCBI Taxonomy" id="2923272"/>
    <lineage>
        <taxon>Bacteria</taxon>
        <taxon>Bacillati</taxon>
        <taxon>Actinomycetota</taxon>
        <taxon>Actinomycetes</taxon>
        <taxon>Kitasatosporales</taxon>
        <taxon>Streptomycetaceae</taxon>
        <taxon>Streptomyces</taxon>
    </lineage>
</organism>
<dbReference type="Proteomes" id="UP001202244">
    <property type="component" value="Chromosome"/>
</dbReference>